<dbReference type="PANTHER" id="PTHR43133:SF46">
    <property type="entry name" value="RNA POLYMERASE SIGMA-70 FACTOR ECF SUBFAMILY"/>
    <property type="match status" value="1"/>
</dbReference>
<evidence type="ECO:0000256" key="5">
    <source>
        <dbReference type="ARBA" id="ARBA00023163"/>
    </source>
</evidence>
<dbReference type="AlphaFoldDB" id="A0A4R6WHW3"/>
<name>A0A4R6WHW3_9SPHI</name>
<dbReference type="Gene3D" id="1.10.1740.10">
    <property type="match status" value="1"/>
</dbReference>
<feature type="domain" description="RNA polymerase sigma-70 region 2" evidence="7">
    <location>
        <begin position="22"/>
        <end position="88"/>
    </location>
</feature>
<comment type="caution">
    <text evidence="9">The sequence shown here is derived from an EMBL/GenBank/DDBJ whole genome shotgun (WGS) entry which is preliminary data.</text>
</comment>
<evidence type="ECO:0000313" key="9">
    <source>
        <dbReference type="EMBL" id="TDQ79744.1"/>
    </source>
</evidence>
<dbReference type="InterPro" id="IPR039425">
    <property type="entry name" value="RNA_pol_sigma-70-like"/>
</dbReference>
<dbReference type="SUPFAM" id="SSF88659">
    <property type="entry name" value="Sigma3 and sigma4 domains of RNA polymerase sigma factors"/>
    <property type="match status" value="1"/>
</dbReference>
<evidence type="ECO:0000256" key="6">
    <source>
        <dbReference type="RuleBase" id="RU000716"/>
    </source>
</evidence>
<keyword evidence="2 6" id="KW-0805">Transcription regulation</keyword>
<protein>
    <recommendedName>
        <fullName evidence="6">RNA polymerase sigma factor</fullName>
    </recommendedName>
</protein>
<sequence>MNIKSLVEKLKKGDHQSYMKIYDCYFKPIHQFILRYVHAESVAEDLTQDVFVKVWEKRDYLDKVDNFNAYIYRIAKNHTLDYLKKVSRLEFMPDEILKEFRFCSDEVELFVTNQEYFHFLDAYMANLPARSQQIFVLCREFDKSYDEVAAELSISKSTVKHHMVATMRKLSKEIKQKFKIDRFNSSHIIHFFKMFLPF</sequence>
<comment type="similarity">
    <text evidence="1 6">Belongs to the sigma-70 factor family. ECF subfamily.</text>
</comment>
<dbReference type="SUPFAM" id="SSF88946">
    <property type="entry name" value="Sigma2 domain of RNA polymerase sigma factors"/>
    <property type="match status" value="1"/>
</dbReference>
<dbReference type="InterPro" id="IPR000838">
    <property type="entry name" value="RNA_pol_sigma70_ECF_CS"/>
</dbReference>
<dbReference type="PROSITE" id="PS01063">
    <property type="entry name" value="SIGMA70_ECF"/>
    <property type="match status" value="1"/>
</dbReference>
<dbReference type="Proteomes" id="UP000295292">
    <property type="component" value="Unassembled WGS sequence"/>
</dbReference>
<dbReference type="InterPro" id="IPR014284">
    <property type="entry name" value="RNA_pol_sigma-70_dom"/>
</dbReference>
<evidence type="ECO:0000256" key="3">
    <source>
        <dbReference type="ARBA" id="ARBA00023082"/>
    </source>
</evidence>
<feature type="domain" description="RNA polymerase sigma factor 70 region 4 type 2" evidence="8">
    <location>
        <begin position="120"/>
        <end position="170"/>
    </location>
</feature>
<evidence type="ECO:0000256" key="4">
    <source>
        <dbReference type="ARBA" id="ARBA00023125"/>
    </source>
</evidence>
<dbReference type="InterPro" id="IPR036388">
    <property type="entry name" value="WH-like_DNA-bd_sf"/>
</dbReference>
<dbReference type="InterPro" id="IPR013325">
    <property type="entry name" value="RNA_pol_sigma_r2"/>
</dbReference>
<proteinExistence type="inferred from homology"/>
<dbReference type="PANTHER" id="PTHR43133">
    <property type="entry name" value="RNA POLYMERASE ECF-TYPE SIGMA FACTO"/>
    <property type="match status" value="1"/>
</dbReference>
<dbReference type="GO" id="GO:0006352">
    <property type="term" value="P:DNA-templated transcription initiation"/>
    <property type="evidence" value="ECO:0007669"/>
    <property type="project" value="InterPro"/>
</dbReference>
<dbReference type="OrthoDB" id="659577at2"/>
<evidence type="ECO:0000313" key="10">
    <source>
        <dbReference type="Proteomes" id="UP000295292"/>
    </source>
</evidence>
<dbReference type="InterPro" id="IPR013249">
    <property type="entry name" value="RNA_pol_sigma70_r4_t2"/>
</dbReference>
<dbReference type="EMBL" id="SNYV01000011">
    <property type="protein sequence ID" value="TDQ79744.1"/>
    <property type="molecule type" value="Genomic_DNA"/>
</dbReference>
<dbReference type="InterPro" id="IPR013324">
    <property type="entry name" value="RNA_pol_sigma_r3/r4-like"/>
</dbReference>
<evidence type="ECO:0000256" key="2">
    <source>
        <dbReference type="ARBA" id="ARBA00023015"/>
    </source>
</evidence>
<organism evidence="9 10">
    <name type="scientific">Sphingobacterium yanglingense</name>
    <dbReference type="NCBI Taxonomy" id="1437280"/>
    <lineage>
        <taxon>Bacteria</taxon>
        <taxon>Pseudomonadati</taxon>
        <taxon>Bacteroidota</taxon>
        <taxon>Sphingobacteriia</taxon>
        <taxon>Sphingobacteriales</taxon>
        <taxon>Sphingobacteriaceae</taxon>
        <taxon>Sphingobacterium</taxon>
    </lineage>
</organism>
<evidence type="ECO:0000259" key="8">
    <source>
        <dbReference type="Pfam" id="PF08281"/>
    </source>
</evidence>
<reference evidence="9 10" key="1">
    <citation type="submission" date="2019-03" db="EMBL/GenBank/DDBJ databases">
        <title>Genomic Encyclopedia of Archaeal and Bacterial Type Strains, Phase II (KMG-II): from individual species to whole genera.</title>
        <authorList>
            <person name="Goeker M."/>
        </authorList>
    </citation>
    <scope>NUCLEOTIDE SEQUENCE [LARGE SCALE GENOMIC DNA]</scope>
    <source>
        <strain evidence="9 10">DSM 28353</strain>
    </source>
</reference>
<dbReference type="GO" id="GO:0016987">
    <property type="term" value="F:sigma factor activity"/>
    <property type="evidence" value="ECO:0007669"/>
    <property type="project" value="UniProtKB-KW"/>
</dbReference>
<dbReference type="Gene3D" id="1.10.10.10">
    <property type="entry name" value="Winged helix-like DNA-binding domain superfamily/Winged helix DNA-binding domain"/>
    <property type="match status" value="1"/>
</dbReference>
<dbReference type="Pfam" id="PF04542">
    <property type="entry name" value="Sigma70_r2"/>
    <property type="match status" value="1"/>
</dbReference>
<gene>
    <name evidence="9" type="ORF">CLV99_1192</name>
</gene>
<dbReference type="Pfam" id="PF08281">
    <property type="entry name" value="Sigma70_r4_2"/>
    <property type="match status" value="1"/>
</dbReference>
<keyword evidence="4 6" id="KW-0238">DNA-binding</keyword>
<evidence type="ECO:0000259" key="7">
    <source>
        <dbReference type="Pfam" id="PF04542"/>
    </source>
</evidence>
<evidence type="ECO:0000256" key="1">
    <source>
        <dbReference type="ARBA" id="ARBA00010641"/>
    </source>
</evidence>
<keyword evidence="3 6" id="KW-0731">Sigma factor</keyword>
<dbReference type="RefSeq" id="WP_133583510.1">
    <property type="nucleotide sequence ID" value="NZ_SNYV01000011.1"/>
</dbReference>
<dbReference type="InterPro" id="IPR007627">
    <property type="entry name" value="RNA_pol_sigma70_r2"/>
</dbReference>
<accession>A0A4R6WHW3</accession>
<keyword evidence="5 6" id="KW-0804">Transcription</keyword>
<keyword evidence="10" id="KW-1185">Reference proteome</keyword>
<dbReference type="GO" id="GO:0003677">
    <property type="term" value="F:DNA binding"/>
    <property type="evidence" value="ECO:0007669"/>
    <property type="project" value="UniProtKB-KW"/>
</dbReference>
<dbReference type="NCBIfam" id="TIGR02937">
    <property type="entry name" value="sigma70-ECF"/>
    <property type="match status" value="1"/>
</dbReference>